<comment type="caution">
    <text evidence="1">The sequence shown here is derived from an EMBL/GenBank/DDBJ whole genome shotgun (WGS) entry which is preliminary data.</text>
</comment>
<accession>A0ACB9E4F3</accession>
<dbReference type="EMBL" id="CM042012">
    <property type="protein sequence ID" value="KAI3753878.1"/>
    <property type="molecule type" value="Genomic_DNA"/>
</dbReference>
<sequence>MRLPALLSDLTLRYAIVAVLLAVSIATLFEASTGLDCPKQIKQQSMEYCHMFLSRFENTIVKQEEQMKQSSLLQRCCQQLGKLDEACRCMELRDFVRVQQRGTVWDASRMKRLLQEAPNLPKTCNLGPGFCKI</sequence>
<evidence type="ECO:0000313" key="1">
    <source>
        <dbReference type="EMBL" id="KAI3753878.1"/>
    </source>
</evidence>
<reference evidence="1 2" key="2">
    <citation type="journal article" date="2022" name="Mol. Ecol. Resour.">
        <title>The genomes of chicory, endive, great burdock and yacon provide insights into Asteraceae paleo-polyploidization history and plant inulin production.</title>
        <authorList>
            <person name="Fan W."/>
            <person name="Wang S."/>
            <person name="Wang H."/>
            <person name="Wang A."/>
            <person name="Jiang F."/>
            <person name="Liu H."/>
            <person name="Zhao H."/>
            <person name="Xu D."/>
            <person name="Zhang Y."/>
        </authorList>
    </citation>
    <scope>NUCLEOTIDE SEQUENCE [LARGE SCALE GENOMIC DNA]</scope>
    <source>
        <strain evidence="2">cv. Punajuju</strain>
        <tissue evidence="1">Leaves</tissue>
    </source>
</reference>
<dbReference type="Proteomes" id="UP001055811">
    <property type="component" value="Linkage Group LG04"/>
</dbReference>
<reference evidence="2" key="1">
    <citation type="journal article" date="2022" name="Mol. Ecol. Resour.">
        <title>The genomes of chicory, endive, great burdock and yacon provide insights into Asteraceae palaeo-polyploidization history and plant inulin production.</title>
        <authorList>
            <person name="Fan W."/>
            <person name="Wang S."/>
            <person name="Wang H."/>
            <person name="Wang A."/>
            <person name="Jiang F."/>
            <person name="Liu H."/>
            <person name="Zhao H."/>
            <person name="Xu D."/>
            <person name="Zhang Y."/>
        </authorList>
    </citation>
    <scope>NUCLEOTIDE SEQUENCE [LARGE SCALE GENOMIC DNA]</scope>
    <source>
        <strain evidence="2">cv. Punajuju</strain>
    </source>
</reference>
<proteinExistence type="predicted"/>
<name>A0ACB9E4F3_CICIN</name>
<evidence type="ECO:0000313" key="2">
    <source>
        <dbReference type="Proteomes" id="UP001055811"/>
    </source>
</evidence>
<protein>
    <submittedName>
        <fullName evidence="1">Uncharacterized protein</fullName>
    </submittedName>
</protein>
<keyword evidence="2" id="KW-1185">Reference proteome</keyword>
<organism evidence="1 2">
    <name type="scientific">Cichorium intybus</name>
    <name type="common">Chicory</name>
    <dbReference type="NCBI Taxonomy" id="13427"/>
    <lineage>
        <taxon>Eukaryota</taxon>
        <taxon>Viridiplantae</taxon>
        <taxon>Streptophyta</taxon>
        <taxon>Embryophyta</taxon>
        <taxon>Tracheophyta</taxon>
        <taxon>Spermatophyta</taxon>
        <taxon>Magnoliopsida</taxon>
        <taxon>eudicotyledons</taxon>
        <taxon>Gunneridae</taxon>
        <taxon>Pentapetalae</taxon>
        <taxon>asterids</taxon>
        <taxon>campanulids</taxon>
        <taxon>Asterales</taxon>
        <taxon>Asteraceae</taxon>
        <taxon>Cichorioideae</taxon>
        <taxon>Cichorieae</taxon>
        <taxon>Cichoriinae</taxon>
        <taxon>Cichorium</taxon>
    </lineage>
</organism>
<gene>
    <name evidence="1" type="ORF">L2E82_25942</name>
</gene>